<evidence type="ECO:0000313" key="2">
    <source>
        <dbReference type="EMBL" id="VFS65850.1"/>
    </source>
</evidence>
<dbReference type="AlphaFoldDB" id="A0A485AYS2"/>
<dbReference type="EMBL" id="CAADJE010000023">
    <property type="protein sequence ID" value="VFS65850.1"/>
    <property type="molecule type" value="Genomic_DNA"/>
</dbReference>
<feature type="transmembrane region" description="Helical" evidence="1">
    <location>
        <begin position="12"/>
        <end position="33"/>
    </location>
</feature>
<reference evidence="2 3" key="1">
    <citation type="submission" date="2019-03" db="EMBL/GenBank/DDBJ databases">
        <authorList>
            <consortium name="Pathogen Informatics"/>
        </authorList>
    </citation>
    <scope>NUCLEOTIDE SEQUENCE [LARGE SCALE GENOMIC DNA]</scope>
    <source>
        <strain evidence="2 3">NCTC12998</strain>
    </source>
</reference>
<gene>
    <name evidence="2" type="ORF">NCTC12998_02852</name>
</gene>
<sequence length="43" mass="4667">MWSRLEPYKSSIILLIALVIGGLTGIYAPGLAVKLQPDRSDIP</sequence>
<evidence type="ECO:0000256" key="1">
    <source>
        <dbReference type="SAM" id="Phobius"/>
    </source>
</evidence>
<evidence type="ECO:0000313" key="3">
    <source>
        <dbReference type="Proteomes" id="UP000345637"/>
    </source>
</evidence>
<name>A0A485AYS2_RAOPL</name>
<organism evidence="2 3">
    <name type="scientific">Raoultella planticola</name>
    <name type="common">Klebsiella planticola</name>
    <dbReference type="NCBI Taxonomy" id="575"/>
    <lineage>
        <taxon>Bacteria</taxon>
        <taxon>Pseudomonadati</taxon>
        <taxon>Pseudomonadota</taxon>
        <taxon>Gammaproteobacteria</taxon>
        <taxon>Enterobacterales</taxon>
        <taxon>Enterobacteriaceae</taxon>
        <taxon>Klebsiella/Raoultella group</taxon>
        <taxon>Raoultella</taxon>
    </lineage>
</organism>
<keyword evidence="1" id="KW-0472">Membrane</keyword>
<dbReference type="Proteomes" id="UP000345637">
    <property type="component" value="Unassembled WGS sequence"/>
</dbReference>
<proteinExistence type="predicted"/>
<keyword evidence="1" id="KW-0812">Transmembrane</keyword>
<accession>A0A485AYS2</accession>
<keyword evidence="1" id="KW-1133">Transmembrane helix</keyword>
<protein>
    <submittedName>
        <fullName evidence="2">Uncharacterized protein</fullName>
    </submittedName>
</protein>